<sequence>MMKMNKTNSSGLDCLTHYERFNFEGIPIYVNPLAPDWFVPTTAAEAALERSRAGYVESELSEQLHVQHLLERLQPAAETAYTGRAAHRQLTALKECWLHITNRCNMSCSHCLFASGEGTCAELSRTDLFSAIDQAHEQGCRLFYFTGGEPLVHPDFTDACERILADEDAHLVILTNGRALTTYENWLQQQDCRRLHFQISLDGMQENHEALRGRGSFAELQRNLQWLTGLGLSAALSMSINSTNVHEMTAAVDFAAGQGIRNLHFMWLFVKGKAGRELFVAPQEIFGHARQAYECAEKKGVTIDNFTIMQSQVFNFSGIRMDLNNACWESLAIGPDGTIYPTPAMVFEDDLHCGHLSDGLNQVWRHSPLMEKIRSLSVVDSPQLASDPLRFLLGGGDIDHSYLSSGAFVGQDPYLPLYRDMALYLIAREAGQFPDQESLSLRSRMGERVDECDESGESVCFTHSNCVLTLSEGDGHASIRSFYSQAAQEVNEDIVNPVHYDSDLLEHIPETARVRSYGCGSPVMDCHLQAGETLVDLGSGTGVECFIAAKQVGRQGRVYGIDMSDTMLAQANSARDTVAEKLGYANIEFKKGFLEELPLLDGCSDVIISNCVINLALNKRQTFKEIARVLKPGGRLLISDIIHNTEVPLAIKLNEKLRGECIGGAMHERDLFGILEDFGFENISVVKRYLYREIKGYPFYSLTYQAFKPGPKNETRLLYRGPFAGVVTDDGHVIQRGCSTAVSLPENLPMGADVMLLDAKGQVTNFEQEMSCCCLPDCSPDPDRPQVESSHKSGCLVCGEPITILTEPKELECHYCGKRERVESCCEDGHFVCDQCHIQPAADAIRNLCLTSKEKDVVAMFQQLRLNPAFPTHGPHHHPMVPGILLAAYRNNGGNVSDEDIITGINRGTQVPGASCSFFGVDGAAIGVGIAFSVILKASPFDGTLRQAVQKIVIRVAEKIAAHPFSRCCQRECLLALQEAEAISKELTDTIIPAQNVLVCDQFKQADLCAGKRCPFFPTSQNNV</sequence>
<dbReference type="CDD" id="cd21109">
    <property type="entry name" value="SPASM"/>
    <property type="match status" value="1"/>
</dbReference>
<keyword evidence="7" id="KW-0808">Transferase</keyword>
<dbReference type="PROSITE" id="PS51918">
    <property type="entry name" value="RADICAL_SAM"/>
    <property type="match status" value="1"/>
</dbReference>
<evidence type="ECO:0000313" key="8">
    <source>
        <dbReference type="Proteomes" id="UP000005695"/>
    </source>
</evidence>
<dbReference type="PANTHER" id="PTHR11228">
    <property type="entry name" value="RADICAL SAM DOMAIN PROTEIN"/>
    <property type="match status" value="1"/>
</dbReference>
<dbReference type="AlphaFoldDB" id="Q1K2J9"/>
<reference evidence="7" key="1">
    <citation type="submission" date="2006-05" db="EMBL/GenBank/DDBJ databases">
        <title>Annotation of the draft genome assembly of Desulfuromonas acetoxidans DSM 684.</title>
        <authorList>
            <consortium name="US DOE Joint Genome Institute (JGI-ORNL)"/>
            <person name="Larimer F."/>
            <person name="Land M."/>
            <person name="Hauser L."/>
        </authorList>
    </citation>
    <scope>NUCLEOTIDE SEQUENCE [LARGE SCALE GENOMIC DNA]</scope>
    <source>
        <strain evidence="7">DSM 684</strain>
    </source>
</reference>
<evidence type="ECO:0000256" key="5">
    <source>
        <dbReference type="ARBA" id="ARBA00023014"/>
    </source>
</evidence>
<dbReference type="SUPFAM" id="SSF102114">
    <property type="entry name" value="Radical SAM enzymes"/>
    <property type="match status" value="1"/>
</dbReference>
<dbReference type="GO" id="GO:0008168">
    <property type="term" value="F:methyltransferase activity"/>
    <property type="evidence" value="ECO:0007669"/>
    <property type="project" value="UniProtKB-KW"/>
</dbReference>
<keyword evidence="5" id="KW-0411">Iron-sulfur</keyword>
<dbReference type="InterPro" id="IPR058240">
    <property type="entry name" value="rSAM_sf"/>
</dbReference>
<dbReference type="InterPro" id="IPR043768">
    <property type="entry name" value="DUF5714"/>
</dbReference>
<dbReference type="PANTHER" id="PTHR11228:SF7">
    <property type="entry name" value="PQQA PEPTIDE CYCLASE"/>
    <property type="match status" value="1"/>
</dbReference>
<accession>Q1K2J9</accession>
<protein>
    <submittedName>
        <fullName evidence="7">Methyltransferase type 11</fullName>
    </submittedName>
</protein>
<keyword evidence="2" id="KW-0949">S-adenosyl-L-methionine</keyword>
<dbReference type="CDD" id="cd02440">
    <property type="entry name" value="AdoMet_MTases"/>
    <property type="match status" value="1"/>
</dbReference>
<dbReference type="CDD" id="cd01335">
    <property type="entry name" value="Radical_SAM"/>
    <property type="match status" value="1"/>
</dbReference>
<evidence type="ECO:0000313" key="7">
    <source>
        <dbReference type="EMBL" id="EAT16882.1"/>
    </source>
</evidence>
<evidence type="ECO:0000259" key="6">
    <source>
        <dbReference type="PROSITE" id="PS51918"/>
    </source>
</evidence>
<keyword evidence="8" id="KW-1185">Reference proteome</keyword>
<keyword evidence="7" id="KW-0489">Methyltransferase</keyword>
<dbReference type="InterPro" id="IPR013785">
    <property type="entry name" value="Aldolase_TIM"/>
</dbReference>
<reference evidence="7" key="2">
    <citation type="submission" date="2006-05" db="EMBL/GenBank/DDBJ databases">
        <title>Sequencing of the draft genome and assembly of Desulfuromonas acetoxidans DSM 684.</title>
        <authorList>
            <consortium name="US DOE Joint Genome Institute (JGI-PGF)"/>
            <person name="Copeland A."/>
            <person name="Lucas S."/>
            <person name="Lapidus A."/>
            <person name="Barry K."/>
            <person name="Detter J.C."/>
            <person name="Glavina del Rio T."/>
            <person name="Hammon N."/>
            <person name="Israni S."/>
            <person name="Dalin E."/>
            <person name="Tice H."/>
            <person name="Bruce D."/>
            <person name="Pitluck S."/>
            <person name="Richardson P."/>
        </authorList>
    </citation>
    <scope>NUCLEOTIDE SEQUENCE [LARGE SCALE GENOMIC DNA]</scope>
    <source>
        <strain evidence="7">DSM 684</strain>
    </source>
</reference>
<dbReference type="GO" id="GO:0032259">
    <property type="term" value="P:methylation"/>
    <property type="evidence" value="ECO:0007669"/>
    <property type="project" value="UniProtKB-KW"/>
</dbReference>
<dbReference type="Pfam" id="PF04055">
    <property type="entry name" value="Radical_SAM"/>
    <property type="match status" value="1"/>
</dbReference>
<evidence type="ECO:0000256" key="4">
    <source>
        <dbReference type="ARBA" id="ARBA00023004"/>
    </source>
</evidence>
<dbReference type="Pfam" id="PF13847">
    <property type="entry name" value="Methyltransf_31"/>
    <property type="match status" value="1"/>
</dbReference>
<keyword evidence="4" id="KW-0408">Iron</keyword>
<dbReference type="SFLD" id="SFLDG01067">
    <property type="entry name" value="SPASM/twitch_domain_containing"/>
    <property type="match status" value="1"/>
</dbReference>
<dbReference type="InterPro" id="IPR029063">
    <property type="entry name" value="SAM-dependent_MTases_sf"/>
</dbReference>
<dbReference type="Pfam" id="PF18978">
    <property type="entry name" value="DUF5714"/>
    <property type="match status" value="1"/>
</dbReference>
<dbReference type="InterPro" id="IPR050377">
    <property type="entry name" value="Radical_SAM_PqqE_MftC-like"/>
</dbReference>
<comment type="cofactor">
    <cofactor evidence="1">
        <name>[4Fe-4S] cluster</name>
        <dbReference type="ChEBI" id="CHEBI:49883"/>
    </cofactor>
</comment>
<dbReference type="GO" id="GO:0051536">
    <property type="term" value="F:iron-sulfur cluster binding"/>
    <property type="evidence" value="ECO:0007669"/>
    <property type="project" value="UniProtKB-KW"/>
</dbReference>
<gene>
    <name evidence="7" type="ORF">Dace_2134</name>
</gene>
<dbReference type="Gene3D" id="3.20.20.70">
    <property type="entry name" value="Aldolase class I"/>
    <property type="match status" value="1"/>
</dbReference>
<dbReference type="GO" id="GO:0046872">
    <property type="term" value="F:metal ion binding"/>
    <property type="evidence" value="ECO:0007669"/>
    <property type="project" value="UniProtKB-KW"/>
</dbReference>
<keyword evidence="3" id="KW-0479">Metal-binding</keyword>
<proteinExistence type="predicted"/>
<evidence type="ECO:0000256" key="1">
    <source>
        <dbReference type="ARBA" id="ARBA00001966"/>
    </source>
</evidence>
<feature type="domain" description="Radical SAM core" evidence="6">
    <location>
        <begin position="90"/>
        <end position="304"/>
    </location>
</feature>
<dbReference type="InterPro" id="IPR007197">
    <property type="entry name" value="rSAM"/>
</dbReference>
<comment type="caution">
    <text evidence="7">The sequence shown here is derived from an EMBL/GenBank/DDBJ whole genome shotgun (WGS) entry which is preliminary data.</text>
</comment>
<dbReference type="Gene3D" id="3.40.50.150">
    <property type="entry name" value="Vaccinia Virus protein VP39"/>
    <property type="match status" value="1"/>
</dbReference>
<evidence type="ECO:0000256" key="2">
    <source>
        <dbReference type="ARBA" id="ARBA00022691"/>
    </source>
</evidence>
<evidence type="ECO:0000256" key="3">
    <source>
        <dbReference type="ARBA" id="ARBA00022723"/>
    </source>
</evidence>
<dbReference type="SUPFAM" id="SSF53335">
    <property type="entry name" value="S-adenosyl-L-methionine-dependent methyltransferases"/>
    <property type="match status" value="1"/>
</dbReference>
<organism evidence="7 8">
    <name type="scientific">Desulfuromonas acetoxidans (strain DSM 684 / 11070)</name>
    <dbReference type="NCBI Taxonomy" id="281689"/>
    <lineage>
        <taxon>Bacteria</taxon>
        <taxon>Pseudomonadati</taxon>
        <taxon>Thermodesulfobacteriota</taxon>
        <taxon>Desulfuromonadia</taxon>
        <taxon>Desulfuromonadales</taxon>
        <taxon>Desulfuromonadaceae</taxon>
        <taxon>Desulfuromonas</taxon>
    </lineage>
</organism>
<dbReference type="InterPro" id="IPR025714">
    <property type="entry name" value="Methyltranfer_dom"/>
</dbReference>
<name>Q1K2J9_DESA6</name>
<dbReference type="SFLD" id="SFLDG01386">
    <property type="entry name" value="main_SPASM_domain-containing"/>
    <property type="match status" value="1"/>
</dbReference>
<dbReference type="EMBL" id="AAEW02000003">
    <property type="protein sequence ID" value="EAT16882.1"/>
    <property type="molecule type" value="Genomic_DNA"/>
</dbReference>
<dbReference type="SFLD" id="SFLDS00029">
    <property type="entry name" value="Radical_SAM"/>
    <property type="match status" value="1"/>
</dbReference>
<dbReference type="Proteomes" id="UP000005695">
    <property type="component" value="Unassembled WGS sequence"/>
</dbReference>